<comment type="pathway">
    <text evidence="3">Protein modification; protein glycosylation.</text>
</comment>
<accession>A0ABY6K2C4</accession>
<name>A0ABY6K2C4_9ARAC</name>
<comment type="subcellular location">
    <subcellularLocation>
        <location evidence="3">Golgi apparatus</location>
        <location evidence="3">Golgi stack membrane</location>
        <topology evidence="3">Single-pass type II membrane protein</topology>
    </subcellularLocation>
</comment>
<evidence type="ECO:0000256" key="1">
    <source>
        <dbReference type="ARBA" id="ARBA00022676"/>
    </source>
</evidence>
<comment type="similarity">
    <text evidence="3">Belongs to the glycosyltransferase 11 family.</text>
</comment>
<keyword evidence="1 3" id="KW-0328">Glycosyltransferase</keyword>
<keyword evidence="2 3" id="KW-0808">Transferase</keyword>
<proteinExistence type="inferred from homology"/>
<keyword evidence="6" id="KW-1185">Reference proteome</keyword>
<dbReference type="PANTHER" id="PTHR11927">
    <property type="entry name" value="GALACTOSIDE 2-L-FUCOSYLTRANSFERASE"/>
    <property type="match status" value="1"/>
</dbReference>
<evidence type="ECO:0000313" key="5">
    <source>
        <dbReference type="EMBL" id="UYV62023.1"/>
    </source>
</evidence>
<evidence type="ECO:0000256" key="2">
    <source>
        <dbReference type="ARBA" id="ARBA00022679"/>
    </source>
</evidence>
<keyword evidence="3" id="KW-0735">Signal-anchor</keyword>
<protein>
    <recommendedName>
        <fullName evidence="3">L-Fucosyltransferase</fullName>
        <ecNumber evidence="3">2.4.1.-</ecNumber>
    </recommendedName>
</protein>
<evidence type="ECO:0000256" key="4">
    <source>
        <dbReference type="SAM" id="MobiDB-lite"/>
    </source>
</evidence>
<dbReference type="EC" id="2.4.1.-" evidence="3"/>
<dbReference type="InterPro" id="IPR002516">
    <property type="entry name" value="Glyco_trans_11"/>
</dbReference>
<dbReference type="EMBL" id="CP092863">
    <property type="protein sequence ID" value="UYV62023.1"/>
    <property type="molecule type" value="Genomic_DNA"/>
</dbReference>
<keyword evidence="3" id="KW-0333">Golgi apparatus</keyword>
<sequence length="485" mass="56119">MPRRKNRSHYEHMSEFETSRAIGLKEAGWSNRLIVRHLWRSDAAMLAKVGQQRKIATSGRQRSTKGNNRTGGQSNCQNGCRSTGNHVIYHPMCDWHTSVQNDHQQANERAESKSSPTVTMPTPHTHAPSKFSDEYRFLLCPDDRRKRVWRRPGQRVDPGLTVKLHTMPGHTRHILLWIVFNLAELFRGQQETNQIPTWGAALTIHCTNGRLGNQMGTYATLLGLAHFNHRTPYVLRCNYENLEPYFKITAVDIISINVSEEHSYPISSFLREEDKFISQNKILLEGYYYPLSFTFFHHIRDKIRSEFSFKDEIINRIENYLAELRLVHGKSSTLVSIHVRRTDYEGWLNISTRNGRQVDMEYFNLAMKYFEDRYEKVVFVVMSDDRVWCKNNFANKSNAVLAPPVSEPAVDMALISRCHHHIMSYGSFGFWGAYLGGGTTVYFADFLPPDSTYLLQEMPYNVTYLPEWVGISTTPPGFWQTPHIS</sequence>
<feature type="region of interest" description="Disordered" evidence="4">
    <location>
        <begin position="53"/>
        <end position="79"/>
    </location>
</feature>
<dbReference type="Pfam" id="PF01531">
    <property type="entry name" value="Glyco_transf_11"/>
    <property type="match status" value="1"/>
</dbReference>
<organism evidence="5 6">
    <name type="scientific">Cordylochernes scorpioides</name>
    <dbReference type="NCBI Taxonomy" id="51811"/>
    <lineage>
        <taxon>Eukaryota</taxon>
        <taxon>Metazoa</taxon>
        <taxon>Ecdysozoa</taxon>
        <taxon>Arthropoda</taxon>
        <taxon>Chelicerata</taxon>
        <taxon>Arachnida</taxon>
        <taxon>Pseudoscorpiones</taxon>
        <taxon>Cheliferoidea</taxon>
        <taxon>Chernetidae</taxon>
        <taxon>Cordylochernes</taxon>
    </lineage>
</organism>
<feature type="compositionally biased region" description="Polar residues" evidence="4">
    <location>
        <begin position="54"/>
        <end position="79"/>
    </location>
</feature>
<keyword evidence="3" id="KW-0812">Transmembrane</keyword>
<gene>
    <name evidence="5" type="ORF">LAZ67_1007529</name>
</gene>
<evidence type="ECO:0000256" key="3">
    <source>
        <dbReference type="RuleBase" id="RU363129"/>
    </source>
</evidence>
<feature type="region of interest" description="Disordered" evidence="4">
    <location>
        <begin position="100"/>
        <end position="129"/>
    </location>
</feature>
<dbReference type="CDD" id="cd11301">
    <property type="entry name" value="Fut1_Fut2_like"/>
    <property type="match status" value="1"/>
</dbReference>
<dbReference type="Proteomes" id="UP001235939">
    <property type="component" value="Chromosome 01"/>
</dbReference>
<keyword evidence="3" id="KW-0325">Glycoprotein</keyword>
<feature type="compositionally biased region" description="Polar residues" evidence="4">
    <location>
        <begin position="113"/>
        <end position="122"/>
    </location>
</feature>
<dbReference type="PANTHER" id="PTHR11927:SF9">
    <property type="entry name" value="L-FUCOSYLTRANSFERASE"/>
    <property type="match status" value="1"/>
</dbReference>
<reference evidence="5 6" key="1">
    <citation type="submission" date="2022-01" db="EMBL/GenBank/DDBJ databases">
        <title>A chromosomal length assembly of Cordylochernes scorpioides.</title>
        <authorList>
            <person name="Zeh D."/>
            <person name="Zeh J."/>
        </authorList>
    </citation>
    <scope>NUCLEOTIDE SEQUENCE [LARGE SCALE GENOMIC DNA]</scope>
    <source>
        <strain evidence="5">IN4F17</strain>
        <tissue evidence="5">Whole Body</tissue>
    </source>
</reference>
<evidence type="ECO:0000313" key="6">
    <source>
        <dbReference type="Proteomes" id="UP001235939"/>
    </source>
</evidence>